<comment type="caution">
    <text evidence="2">The sequence shown here is derived from an EMBL/GenBank/DDBJ whole genome shotgun (WGS) entry which is preliminary data.</text>
</comment>
<reference evidence="2" key="2">
    <citation type="submission" date="2020-09" db="EMBL/GenBank/DDBJ databases">
        <authorList>
            <person name="Sun Q."/>
            <person name="Zhou Y."/>
        </authorList>
    </citation>
    <scope>NUCLEOTIDE SEQUENCE</scope>
    <source>
        <strain evidence="2">CGMCC 1.12187</strain>
    </source>
</reference>
<dbReference type="EMBL" id="BMEQ01000033">
    <property type="protein sequence ID" value="GGG69104.1"/>
    <property type="molecule type" value="Genomic_DNA"/>
</dbReference>
<dbReference type="AlphaFoldDB" id="A0A917M0P8"/>
<evidence type="ECO:0000313" key="2">
    <source>
        <dbReference type="EMBL" id="GGG69104.1"/>
    </source>
</evidence>
<keyword evidence="3" id="KW-1185">Reference proteome</keyword>
<proteinExistence type="predicted"/>
<gene>
    <name evidence="2" type="ORF">GCM10011374_36920</name>
</gene>
<evidence type="ECO:0000313" key="3">
    <source>
        <dbReference type="Proteomes" id="UP000638848"/>
    </source>
</evidence>
<evidence type="ECO:0000256" key="1">
    <source>
        <dbReference type="SAM" id="MobiDB-lite"/>
    </source>
</evidence>
<feature type="region of interest" description="Disordered" evidence="1">
    <location>
        <begin position="1"/>
        <end position="22"/>
    </location>
</feature>
<name>A0A917M0P8_9MICC</name>
<protein>
    <submittedName>
        <fullName evidence="2">Uncharacterized protein</fullName>
    </submittedName>
</protein>
<organism evidence="2 3">
    <name type="scientific">Kocuria dechangensis</name>
    <dbReference type="NCBI Taxonomy" id="1176249"/>
    <lineage>
        <taxon>Bacteria</taxon>
        <taxon>Bacillati</taxon>
        <taxon>Actinomycetota</taxon>
        <taxon>Actinomycetes</taxon>
        <taxon>Micrococcales</taxon>
        <taxon>Micrococcaceae</taxon>
        <taxon>Kocuria</taxon>
    </lineage>
</organism>
<accession>A0A917M0P8</accession>
<reference evidence="2" key="1">
    <citation type="journal article" date="2014" name="Int. J. Syst. Evol. Microbiol.">
        <title>Complete genome sequence of Corynebacterium casei LMG S-19264T (=DSM 44701T), isolated from a smear-ripened cheese.</title>
        <authorList>
            <consortium name="US DOE Joint Genome Institute (JGI-PGF)"/>
            <person name="Walter F."/>
            <person name="Albersmeier A."/>
            <person name="Kalinowski J."/>
            <person name="Ruckert C."/>
        </authorList>
    </citation>
    <scope>NUCLEOTIDE SEQUENCE</scope>
    <source>
        <strain evidence="2">CGMCC 1.12187</strain>
    </source>
</reference>
<sequence length="112" mass="12418">MDFPWTGQCRRRTRKPDTPRRSTPCRALLLEIHFHTLGDTLTGIRMRSVGQRAVAQVATAWVRPSPSLNDRAAQIAAGRAEGVQLGVSGHEVGCRRLIGGWPPSALWRRPVL</sequence>
<dbReference type="Proteomes" id="UP000638848">
    <property type="component" value="Unassembled WGS sequence"/>
</dbReference>